<evidence type="ECO:0000256" key="1">
    <source>
        <dbReference type="SAM" id="MobiDB-lite"/>
    </source>
</evidence>
<gene>
    <name evidence="2" type="ORF">AU210_016183</name>
</gene>
<name>A0A2H3FNG3_FUSOX</name>
<reference evidence="2 3" key="2">
    <citation type="journal article" date="2017" name="Sci. Rep.">
        <title>A mobile pathogenicity chromosome in Fusarium oxysporum for infection of multiple cucurbit species.</title>
        <authorList>
            <person name="van Dam P."/>
            <person name="Fokkens L."/>
            <person name="Ayukawa Y."/>
            <person name="van der Gragt M."/>
            <person name="Ter Horst A."/>
            <person name="Brankovics B."/>
            <person name="Houterman P.M."/>
            <person name="Arie T."/>
            <person name="Rep M."/>
        </authorList>
    </citation>
    <scope>NUCLEOTIDE SEQUENCE [LARGE SCALE GENOMIC DNA]</scope>
    <source>
        <strain evidence="2 3">Forc016</strain>
    </source>
</reference>
<dbReference type="AlphaFoldDB" id="A0A2H3FNG3"/>
<sequence length="227" mass="24785">MSFSDSSFAQSCEAFILASSSPTFLADPAPTDSPWTTTTTEQPASDGAFGPLGLYEEGLNFLQGFSDNFDLSYIDQLNMVDTEGITLGIADHVNNDNVNTELDFPPVLGTGNSGTLLSDPGMDLTMGFSTFEDYTEDENQILSSGQLTDGGVTYVEEEREIVVDSGQPSQDHASPQSLEARITRLETKMEELQKWQASQTARNLQITEFIREMLDALRRNGNASIVN</sequence>
<proteinExistence type="predicted"/>
<feature type="region of interest" description="Disordered" evidence="1">
    <location>
        <begin position="27"/>
        <end position="48"/>
    </location>
</feature>
<protein>
    <submittedName>
        <fullName evidence="2">Uncharacterized protein</fullName>
    </submittedName>
</protein>
<organism evidence="2 3">
    <name type="scientific">Fusarium oxysporum f. sp. radicis-cucumerinum</name>
    <dbReference type="NCBI Taxonomy" id="327505"/>
    <lineage>
        <taxon>Eukaryota</taxon>
        <taxon>Fungi</taxon>
        <taxon>Dikarya</taxon>
        <taxon>Ascomycota</taxon>
        <taxon>Pezizomycotina</taxon>
        <taxon>Sordariomycetes</taxon>
        <taxon>Hypocreomycetidae</taxon>
        <taxon>Hypocreales</taxon>
        <taxon>Nectriaceae</taxon>
        <taxon>Fusarium</taxon>
        <taxon>Fusarium oxysporum species complex</taxon>
    </lineage>
</organism>
<accession>A0A2H3FNG3</accession>
<comment type="caution">
    <text evidence="2">The sequence shown here is derived from an EMBL/GenBank/DDBJ whole genome shotgun (WGS) entry which is preliminary data.</text>
</comment>
<evidence type="ECO:0000313" key="3">
    <source>
        <dbReference type="Proteomes" id="UP000219602"/>
    </source>
</evidence>
<dbReference type="Proteomes" id="UP000219602">
    <property type="component" value="Unassembled WGS sequence"/>
</dbReference>
<reference evidence="2 3" key="1">
    <citation type="journal article" date="2016" name="Environ. Microbiol.">
        <title>Effector profiles distinguish formae speciales of Fusarium oxysporum.</title>
        <authorList>
            <person name="van Dam P."/>
            <person name="Fokkens L."/>
            <person name="Schmidt S.M."/>
            <person name="Linmans J.H."/>
            <person name="Kistler H.C."/>
            <person name="Ma L.J."/>
            <person name="Rep M."/>
        </authorList>
    </citation>
    <scope>NUCLEOTIDE SEQUENCE [LARGE SCALE GENOMIC DNA]</scope>
    <source>
        <strain evidence="2 3">Forc016</strain>
    </source>
</reference>
<dbReference type="EMBL" id="MABQ02000015">
    <property type="protein sequence ID" value="PCD20316.1"/>
    <property type="molecule type" value="Genomic_DNA"/>
</dbReference>
<evidence type="ECO:0000313" key="2">
    <source>
        <dbReference type="EMBL" id="PCD20316.1"/>
    </source>
</evidence>